<sequence>MKVKLTVYCGIVLSSLVLFNVKACGASESEQHELSIQVSLRDAPAEALRWRNVRKVLNTFAELGHCRVEINDFVWDSSWIDNAKVYRHDDPLALGEDSNKIMREWAERNQGCLVELWIGENVEFDRIKCVTECLRDHDSNYILYFLKNNPNGLILNLYGSVQRKGNKEPQ</sequence>
<feature type="signal peptide" evidence="1">
    <location>
        <begin position="1"/>
        <end position="23"/>
    </location>
</feature>
<evidence type="ECO:0000256" key="1">
    <source>
        <dbReference type="SAM" id="SignalP"/>
    </source>
</evidence>
<evidence type="ECO:0000313" key="3">
    <source>
        <dbReference type="Proteomes" id="UP001290861"/>
    </source>
</evidence>
<dbReference type="EMBL" id="JARVCO010000010">
    <property type="protein sequence ID" value="MDZ8119225.1"/>
    <property type="molecule type" value="Genomic_DNA"/>
</dbReference>
<comment type="caution">
    <text evidence="2">The sequence shown here is derived from an EMBL/GenBank/DDBJ whole genome shotgun (WGS) entry which is preliminary data.</text>
</comment>
<gene>
    <name evidence="2" type="ORF">P9H32_11375</name>
</gene>
<protein>
    <recommendedName>
        <fullName evidence="4">Lipoprotein</fullName>
    </recommendedName>
</protein>
<evidence type="ECO:0008006" key="4">
    <source>
        <dbReference type="Google" id="ProtNLM"/>
    </source>
</evidence>
<name>A0ABU5MYG3_9BACT</name>
<evidence type="ECO:0000313" key="2">
    <source>
        <dbReference type="EMBL" id="MDZ8119225.1"/>
    </source>
</evidence>
<dbReference type="Proteomes" id="UP001290861">
    <property type="component" value="Unassembled WGS sequence"/>
</dbReference>
<feature type="chain" id="PRO_5045726046" description="Lipoprotein" evidence="1">
    <location>
        <begin position="24"/>
        <end position="170"/>
    </location>
</feature>
<organism evidence="2 3">
    <name type="scientific">Pontiella agarivorans</name>
    <dbReference type="NCBI Taxonomy" id="3038953"/>
    <lineage>
        <taxon>Bacteria</taxon>
        <taxon>Pseudomonadati</taxon>
        <taxon>Kiritimatiellota</taxon>
        <taxon>Kiritimatiellia</taxon>
        <taxon>Kiritimatiellales</taxon>
        <taxon>Pontiellaceae</taxon>
        <taxon>Pontiella</taxon>
    </lineage>
</organism>
<keyword evidence="1" id="KW-0732">Signal</keyword>
<keyword evidence="3" id="KW-1185">Reference proteome</keyword>
<proteinExistence type="predicted"/>
<accession>A0ABU5MYG3</accession>
<reference evidence="2 3" key="1">
    <citation type="journal article" date="2024" name="Appl. Environ. Microbiol.">
        <title>Pontiella agarivorans sp. nov., a novel marine anaerobic bacterium capable of degrading macroalgal polysaccharides and fixing nitrogen.</title>
        <authorList>
            <person name="Liu N."/>
            <person name="Kivenson V."/>
            <person name="Peng X."/>
            <person name="Cui Z."/>
            <person name="Lankiewicz T.S."/>
            <person name="Gosselin K.M."/>
            <person name="English C.J."/>
            <person name="Blair E.M."/>
            <person name="O'Malley M.A."/>
            <person name="Valentine D.L."/>
        </authorList>
    </citation>
    <scope>NUCLEOTIDE SEQUENCE [LARGE SCALE GENOMIC DNA]</scope>
    <source>
        <strain evidence="2 3">NLcol2</strain>
    </source>
</reference>
<dbReference type="RefSeq" id="WP_322609010.1">
    <property type="nucleotide sequence ID" value="NZ_JARVCO010000010.1"/>
</dbReference>